<name>A0A096DLP5_9FIRM</name>
<proteinExistence type="predicted"/>
<comment type="caution">
    <text evidence="2">The sequence shown here is derived from an EMBL/GenBank/DDBJ whole genome shotgun (WGS) entry which is preliminary data.</text>
</comment>
<dbReference type="PANTHER" id="PTHR46246">
    <property type="entry name" value="GUANOSINE-3',5'-BIS(DIPHOSPHATE) 3'-PYROPHOSPHOHYDROLASE MESH1"/>
    <property type="match status" value="1"/>
</dbReference>
<dbReference type="GO" id="GO:0008893">
    <property type="term" value="F:guanosine-3',5'-bis(diphosphate) 3'-diphosphatase activity"/>
    <property type="evidence" value="ECO:0007669"/>
    <property type="project" value="TreeGrafter"/>
</dbReference>
<protein>
    <submittedName>
        <fullName evidence="2">Phosphohydrolase</fullName>
    </submittedName>
</protein>
<dbReference type="Proteomes" id="UP000029622">
    <property type="component" value="Unassembled WGS sequence"/>
</dbReference>
<dbReference type="PANTHER" id="PTHR46246:SF1">
    <property type="entry name" value="GUANOSINE-3',5'-BIS(DIPHOSPHATE) 3'-PYROPHOSPHOHYDROLASE MESH1"/>
    <property type="match status" value="1"/>
</dbReference>
<evidence type="ECO:0000313" key="3">
    <source>
        <dbReference type="Proteomes" id="UP000029622"/>
    </source>
</evidence>
<gene>
    <name evidence="2" type="ORF">Y919_07540</name>
</gene>
<dbReference type="Pfam" id="PF13328">
    <property type="entry name" value="HD_4"/>
    <property type="match status" value="1"/>
</dbReference>
<dbReference type="InterPro" id="IPR003607">
    <property type="entry name" value="HD/PDEase_dom"/>
</dbReference>
<dbReference type="Gene3D" id="1.10.3210.10">
    <property type="entry name" value="Hypothetical protein af1432"/>
    <property type="match status" value="1"/>
</dbReference>
<dbReference type="EMBL" id="AZTB01000035">
    <property type="protein sequence ID" value="KGG80201.1"/>
    <property type="molecule type" value="Genomic_DNA"/>
</dbReference>
<sequence>MIERAIEVAAKAHKNQTRKCTDIPYITHPYTVGMMLLKEGLSEEIVAAGILHDTVEDTSITLEFIQKEFGNKVAKIVKGCSEPDKTLSWEDRKKHTIEYLKTASFEEQVVSCADKLHNISTMYESYKKMGEKIWQRFKRGRDKQEWYYRSLVDVLCTEENLNSGIILFEKFKRMVDKMFDK</sequence>
<evidence type="ECO:0000313" key="2">
    <source>
        <dbReference type="EMBL" id="KGG80201.1"/>
    </source>
</evidence>
<dbReference type="InterPro" id="IPR052194">
    <property type="entry name" value="MESH1"/>
</dbReference>
<keyword evidence="2" id="KW-0378">Hydrolase</keyword>
<dbReference type="AlphaFoldDB" id="A0A096DLP5"/>
<dbReference type="SMART" id="SM00471">
    <property type="entry name" value="HDc"/>
    <property type="match status" value="1"/>
</dbReference>
<feature type="domain" description="HD/PDEase" evidence="1">
    <location>
        <begin position="21"/>
        <end position="128"/>
    </location>
</feature>
<dbReference type="RefSeq" id="WP_035163678.1">
    <property type="nucleotide sequence ID" value="NZ_AZTB01000035.1"/>
</dbReference>
<accession>A0A096DLP5</accession>
<organism evidence="2 3">
    <name type="scientific">Caloranaerobacter azorensis H53214</name>
    <dbReference type="NCBI Taxonomy" id="1156417"/>
    <lineage>
        <taxon>Bacteria</taxon>
        <taxon>Bacillati</taxon>
        <taxon>Bacillota</taxon>
        <taxon>Tissierellia</taxon>
        <taxon>Tissierellales</taxon>
        <taxon>Thermohalobacteraceae</taxon>
        <taxon>Caloranaerobacter</taxon>
    </lineage>
</organism>
<evidence type="ECO:0000259" key="1">
    <source>
        <dbReference type="SMART" id="SM00471"/>
    </source>
</evidence>
<dbReference type="SUPFAM" id="SSF109604">
    <property type="entry name" value="HD-domain/PDEase-like"/>
    <property type="match status" value="1"/>
</dbReference>
<dbReference type="STRING" id="1156417.Y919_07540"/>
<reference evidence="2 3" key="1">
    <citation type="submission" date="2013-12" db="EMBL/GenBank/DDBJ databases">
        <title>Draft genome sequence of Caloranaerobacter sp. H53214.</title>
        <authorList>
            <person name="Jiang L.J."/>
            <person name="Shao Z.Z."/>
            <person name="Long M.N."/>
        </authorList>
    </citation>
    <scope>NUCLEOTIDE SEQUENCE [LARGE SCALE GENOMIC DNA]</scope>
    <source>
        <strain evidence="2 3">H53214</strain>
    </source>
</reference>